<dbReference type="EMBL" id="UGOW01000001">
    <property type="protein sequence ID" value="STY19045.1"/>
    <property type="molecule type" value="Genomic_DNA"/>
</dbReference>
<feature type="repeat" description="ANK" evidence="3">
    <location>
        <begin position="460"/>
        <end position="493"/>
    </location>
</feature>
<dbReference type="SUPFAM" id="SSF48403">
    <property type="entry name" value="Ankyrin repeat"/>
    <property type="match status" value="1"/>
</dbReference>
<feature type="transmembrane region" description="Helical" evidence="4">
    <location>
        <begin position="620"/>
        <end position="642"/>
    </location>
</feature>
<protein>
    <submittedName>
        <fullName evidence="6">Ankyrin repeat protein</fullName>
    </submittedName>
</protein>
<proteinExistence type="predicted"/>
<dbReference type="PROSITE" id="PS50297">
    <property type="entry name" value="ANK_REP_REGION"/>
    <property type="match status" value="1"/>
</dbReference>
<dbReference type="PROSITE" id="PS50088">
    <property type="entry name" value="ANK_REPEAT"/>
    <property type="match status" value="2"/>
</dbReference>
<keyword evidence="4" id="KW-0472">Membrane</keyword>
<evidence type="ECO:0000313" key="5">
    <source>
        <dbReference type="EMBL" id="KTD50495.1"/>
    </source>
</evidence>
<dbReference type="InterPro" id="IPR036770">
    <property type="entry name" value="Ankyrin_rpt-contain_sf"/>
</dbReference>
<dbReference type="PANTHER" id="PTHR24198:SF165">
    <property type="entry name" value="ANKYRIN REPEAT-CONTAINING PROTEIN-RELATED"/>
    <property type="match status" value="1"/>
</dbReference>
<evidence type="ECO:0000256" key="4">
    <source>
        <dbReference type="SAM" id="Phobius"/>
    </source>
</evidence>
<keyword evidence="2 3" id="KW-0040">ANK repeat</keyword>
<evidence type="ECO:0000313" key="7">
    <source>
        <dbReference type="Proteomes" id="UP000054639"/>
    </source>
</evidence>
<dbReference type="Proteomes" id="UP000254230">
    <property type="component" value="Unassembled WGS sequence"/>
</dbReference>
<keyword evidence="4" id="KW-1133">Transmembrane helix</keyword>
<reference evidence="6 8" key="2">
    <citation type="submission" date="2018-06" db="EMBL/GenBank/DDBJ databases">
        <authorList>
            <consortium name="Pathogen Informatics"/>
            <person name="Doyle S."/>
        </authorList>
    </citation>
    <scope>NUCLEOTIDE SEQUENCE [LARGE SCALE GENOMIC DNA]</scope>
    <source>
        <strain evidence="6 8">NCTC12376</strain>
    </source>
</reference>
<gene>
    <name evidence="5" type="ORF">Lqua_1598</name>
    <name evidence="6" type="ORF">NCTC12376_02871</name>
</gene>
<dbReference type="PANTHER" id="PTHR24198">
    <property type="entry name" value="ANKYRIN REPEAT AND PROTEIN KINASE DOMAIN-CONTAINING PROTEIN"/>
    <property type="match status" value="1"/>
</dbReference>
<dbReference type="AlphaFoldDB" id="A0A378KWU8"/>
<accession>A0A378KWU8</accession>
<evidence type="ECO:0000256" key="2">
    <source>
        <dbReference type="ARBA" id="ARBA00023043"/>
    </source>
</evidence>
<name>A0A378KWU8_9GAMM</name>
<evidence type="ECO:0000256" key="1">
    <source>
        <dbReference type="ARBA" id="ARBA00022737"/>
    </source>
</evidence>
<dbReference type="RefSeq" id="WP_162264392.1">
    <property type="nucleotide sequence ID" value="NZ_CAAAIL010000016.1"/>
</dbReference>
<dbReference type="Gene3D" id="1.25.40.20">
    <property type="entry name" value="Ankyrin repeat-containing domain"/>
    <property type="match status" value="3"/>
</dbReference>
<dbReference type="Pfam" id="PF12796">
    <property type="entry name" value="Ank_2"/>
    <property type="match status" value="3"/>
</dbReference>
<dbReference type="Proteomes" id="UP000054639">
    <property type="component" value="Unassembled WGS sequence"/>
</dbReference>
<organism evidence="6 8">
    <name type="scientific">Legionella quateirensis</name>
    <dbReference type="NCBI Taxonomy" id="45072"/>
    <lineage>
        <taxon>Bacteria</taxon>
        <taxon>Pseudomonadati</taxon>
        <taxon>Pseudomonadota</taxon>
        <taxon>Gammaproteobacteria</taxon>
        <taxon>Legionellales</taxon>
        <taxon>Legionellaceae</taxon>
        <taxon>Legionella</taxon>
    </lineage>
</organism>
<dbReference type="EMBL" id="LNYR01000013">
    <property type="protein sequence ID" value="KTD50495.1"/>
    <property type="molecule type" value="Genomic_DNA"/>
</dbReference>
<evidence type="ECO:0000313" key="6">
    <source>
        <dbReference type="EMBL" id="STY19045.1"/>
    </source>
</evidence>
<dbReference type="SMART" id="SM00248">
    <property type="entry name" value="ANK"/>
    <property type="match status" value="10"/>
</dbReference>
<keyword evidence="7" id="KW-1185">Reference proteome</keyword>
<keyword evidence="4" id="KW-0812">Transmembrane</keyword>
<sequence length="682" mass="76419">MNPTEIEQNLSSYIYKLKKIKSINSVVGLEAIIIGEGTYSFFSAQVAKKAAPIYFAIDYLNKEFNKIKQTIEEPICSSLETKISNALDDAREVSCNLQITAENALNIAIEQNDMCLFEAALSTNPNINKENQFKIPYIHKGNQFEIPLIMAAEHKRLDMLKELLAIKGIDINVANRYGTALHVLCKNYHRSKHREQILEIIRTFIDMRADVNAQGVDEYDQTKKSPLCLAVESGCIELVELLLTSKDIDINLRDEKFLPQALKAAVNHNFIDAVRLLLDKNAEVHHIHFYKACNKGYLPIAKMLYPKCIPDEKFNLEGALAEAIYGYQGNYDTIDWLLSLGADINTKMYSSFVHDYAKKLSPLSHSIISNNTALAQHLLENGADKEIAFNELGCTELYFSVATNDIAKVKQILKESTGDLEKKDKGGNTPLHCAVRAGNIELTELLIKAGADVNSKRNHCGTTVLHDAVINNNAAIVRQLLYTKGIDLHAYNFGNAYTIARKQKFTEIIGIFDDYTRSLSQFAEMINIAKHNIKDTLSQFEKYVNSKTAVQSGSATRPSEQALIDILNHYKRIQSSFESKDPDFSEVIKKVSQPPSEIEKAFELIHEDSKAKEFSSKLKAAIVLILLSLTGIGLFIAGGLMLNNYSKRGHALKFFSTTYDVVSKTKEEMENSVNLIEPIQLA</sequence>
<evidence type="ECO:0000313" key="8">
    <source>
        <dbReference type="Proteomes" id="UP000254230"/>
    </source>
</evidence>
<evidence type="ECO:0000256" key="3">
    <source>
        <dbReference type="PROSITE-ProRule" id="PRU00023"/>
    </source>
</evidence>
<reference evidence="5 7" key="1">
    <citation type="submission" date="2015-11" db="EMBL/GenBank/DDBJ databases">
        <title>Genomic analysis of 38 Legionella species identifies large and diverse effector repertoires.</title>
        <authorList>
            <person name="Burstein D."/>
            <person name="Amaro F."/>
            <person name="Zusman T."/>
            <person name="Lifshitz Z."/>
            <person name="Cohen O."/>
            <person name="Gilbert J.A."/>
            <person name="Pupko T."/>
            <person name="Shuman H.A."/>
            <person name="Segal G."/>
        </authorList>
    </citation>
    <scope>NUCLEOTIDE SEQUENCE [LARGE SCALE GENOMIC DNA]</scope>
    <source>
        <strain evidence="5 7">ATCC 49507</strain>
    </source>
</reference>
<keyword evidence="1" id="KW-0677">Repeat</keyword>
<dbReference type="STRING" id="45072.Lqua_1598"/>
<dbReference type="InterPro" id="IPR002110">
    <property type="entry name" value="Ankyrin_rpt"/>
</dbReference>
<feature type="repeat" description="ANK" evidence="3">
    <location>
        <begin position="426"/>
        <end position="458"/>
    </location>
</feature>